<sequence>MLTAKAWRARLQAGQAALRAAFEQSGSTTSLLRQHCKLVDQLLRDIWQRSGMQADLCLIAVGGYGRGELFPYSDVDLLILLPDDADERVNLALENLIGLLWDVGLAVGHSVRSLSECVEEARKDPTVQTNMLEARLLCGKAGRYRQFCAATQADPQPFFAAKMLEQQQRHARFNDTAYNLEPNIKESPGGLRDLQTILWIARSQHLGASWGALVEHGLISKQEGSLIRRHERYLQMLRIRLHYLAHRREDRLVFDFQNDMARALGHVTSKRRRASEQLMYQFYRSAKFVILINEILLQLLHERLNPKQHEMLVINDQFQSHNGLLELRSDSLLQRRPAAILECFLLLQHPGVTGFSASLLRTLHRVKNLVNREFRQQAEHKALFLKILQQRSGVTHALTLMNRYGILGRYIPAFGRIIGQMQHDLFHVYTVDEHILNVLCNLRRYVMPEFAHEFPLCSQLFSQFDAPHLLYLGALFHDIAKGRGGDHSTLGAVDARRFCRLHGLSRDDSELVAWLVDMHLVMSSVAQKSDLSDPAVVEGFARRMGSERRLVALYLLTVADIRGTSPKVWNAWKAKLLEQLFVAAQRLLRGSQQSLDAEVTARQQKAQSILSHYGVMPVAYQPLWEQLGKSYFLRHDSTEIAWHSRLLLAHLKSSEPIVRARLSPGGDGIQTMIYTLDRDDLFARICGFFERIGYSILEAKVHTTRHGYALDSFLVLNPNDKNVRYRDLLNYIEYELTQRLQATTPVEGPLQGRLSRQVKHMPINSSIDIRGDDSSANHTLDIVVGDRPGLLSQIAHLFLQHDVHLLTAKVNTLGNRAEDTFLITGKNGQRLSDETMALLREELNTRF</sequence>
<evidence type="ECO:0000313" key="10">
    <source>
        <dbReference type="EMBL" id="ROH85377.1"/>
    </source>
</evidence>
<dbReference type="InterPro" id="IPR010043">
    <property type="entry name" value="UTase/UR"/>
</dbReference>
<dbReference type="EMBL" id="RJVP01000006">
    <property type="protein sequence ID" value="ROH85377.1"/>
    <property type="molecule type" value="Genomic_DNA"/>
</dbReference>
<evidence type="ECO:0000256" key="6">
    <source>
        <dbReference type="ARBA" id="ARBA00023268"/>
    </source>
</evidence>
<evidence type="ECO:0000256" key="5">
    <source>
        <dbReference type="ARBA" id="ARBA00022842"/>
    </source>
</evidence>
<dbReference type="GO" id="GO:0008081">
    <property type="term" value="F:phosphoric diester hydrolase activity"/>
    <property type="evidence" value="ECO:0007669"/>
    <property type="project" value="UniProtKB-UniRule"/>
</dbReference>
<keyword evidence="6 7" id="KW-0511">Multifunctional enzyme</keyword>
<evidence type="ECO:0000256" key="1">
    <source>
        <dbReference type="ARBA" id="ARBA00022679"/>
    </source>
</evidence>
<keyword evidence="3" id="KW-0677">Repeat</keyword>
<dbReference type="InterPro" id="IPR006674">
    <property type="entry name" value="HD_domain"/>
</dbReference>
<comment type="domain">
    <text evidence="7">Has four distinct domains: an N-terminal nucleotidyltransferase (NT) domain responsible for UTase activity, a central HD domain that encodes UR activity, and two C-terminal ACT domains that seem to have a role in glutamine sensing.</text>
</comment>
<dbReference type="HAMAP" id="MF_00277">
    <property type="entry name" value="PII_uridylyl_transf"/>
    <property type="match status" value="1"/>
</dbReference>
<dbReference type="PROSITE" id="PS51671">
    <property type="entry name" value="ACT"/>
    <property type="match status" value="2"/>
</dbReference>
<feature type="domain" description="ACT" evidence="8">
    <location>
        <begin position="779"/>
        <end position="847"/>
    </location>
</feature>
<dbReference type="CDD" id="cd00077">
    <property type="entry name" value="HDc"/>
    <property type="match status" value="1"/>
</dbReference>
<comment type="caution">
    <text evidence="7">Lacks conserved residue(s) required for the propagation of feature annotation.</text>
</comment>
<dbReference type="Pfam" id="PF08335">
    <property type="entry name" value="GlnD_UR_UTase"/>
    <property type="match status" value="1"/>
</dbReference>
<dbReference type="InterPro" id="IPR003607">
    <property type="entry name" value="HD/PDEase_dom"/>
</dbReference>
<evidence type="ECO:0000256" key="2">
    <source>
        <dbReference type="ARBA" id="ARBA00022695"/>
    </source>
</evidence>
<evidence type="ECO:0000256" key="3">
    <source>
        <dbReference type="ARBA" id="ARBA00022737"/>
    </source>
</evidence>
<comment type="catalytic activity">
    <reaction evidence="7">
        <text>[protein-PII]-L-tyrosine + UTP = [protein-PII]-uridylyl-L-tyrosine + diphosphate</text>
        <dbReference type="Rhea" id="RHEA:13673"/>
        <dbReference type="Rhea" id="RHEA-COMP:12147"/>
        <dbReference type="Rhea" id="RHEA-COMP:12148"/>
        <dbReference type="ChEBI" id="CHEBI:33019"/>
        <dbReference type="ChEBI" id="CHEBI:46398"/>
        <dbReference type="ChEBI" id="CHEBI:46858"/>
        <dbReference type="ChEBI" id="CHEBI:90602"/>
        <dbReference type="EC" id="2.7.7.59"/>
    </reaction>
</comment>
<dbReference type="Proteomes" id="UP000275137">
    <property type="component" value="Unassembled WGS sequence"/>
</dbReference>
<evidence type="ECO:0000259" key="9">
    <source>
        <dbReference type="PROSITE" id="PS51831"/>
    </source>
</evidence>
<keyword evidence="4 7" id="KW-0378">Hydrolase</keyword>
<evidence type="ECO:0000259" key="8">
    <source>
        <dbReference type="PROSITE" id="PS51671"/>
    </source>
</evidence>
<gene>
    <name evidence="7" type="primary">glnD</name>
    <name evidence="10" type="ORF">ED236_10590</name>
</gene>
<dbReference type="NCBIfam" id="NF002837">
    <property type="entry name" value="PRK03059.1"/>
    <property type="match status" value="1"/>
</dbReference>
<dbReference type="Gene3D" id="1.10.3090.10">
    <property type="entry name" value="cca-adding enzyme, domain 2"/>
    <property type="match status" value="1"/>
</dbReference>
<reference evidence="10 11" key="1">
    <citation type="submission" date="2018-10" db="EMBL/GenBank/DDBJ databases">
        <authorList>
            <person name="Chen W.-M."/>
        </authorList>
    </citation>
    <scope>NUCLEOTIDE SEQUENCE [LARGE SCALE GENOMIC DNA]</scope>
    <source>
        <strain evidence="10 11">H-5</strain>
    </source>
</reference>
<dbReference type="PROSITE" id="PS51831">
    <property type="entry name" value="HD"/>
    <property type="match status" value="1"/>
</dbReference>
<dbReference type="GO" id="GO:0006808">
    <property type="term" value="P:regulation of nitrogen utilization"/>
    <property type="evidence" value="ECO:0007669"/>
    <property type="project" value="UniProtKB-UniRule"/>
</dbReference>
<dbReference type="PANTHER" id="PTHR47320:SF1">
    <property type="entry name" value="BIFUNCTIONAL URIDYLYLTRANSFERASE_URIDYLYL-REMOVING ENZYME"/>
    <property type="match status" value="1"/>
</dbReference>
<dbReference type="InterPro" id="IPR045865">
    <property type="entry name" value="ACT-like_dom_sf"/>
</dbReference>
<dbReference type="Pfam" id="PF01909">
    <property type="entry name" value="NTP_transf_2"/>
    <property type="match status" value="1"/>
</dbReference>
<evidence type="ECO:0000256" key="7">
    <source>
        <dbReference type="HAMAP-Rule" id="MF_00277"/>
    </source>
</evidence>
<comment type="function">
    <text evidence="7">Modifies, by uridylylation and deuridylylation, the PII regulatory proteins (GlnB and homologs), in response to the nitrogen status of the cell that GlnD senses through the glutamine level. Under low glutamine levels, catalyzes the conversion of the PII proteins and UTP to PII-UMP and PPi, while under higher glutamine levels, GlnD hydrolyzes PII-UMP to PII and UMP (deuridylylation). Thus, controls uridylylation state and activity of the PII proteins, and plays an important role in the regulation of nitrogen metabolism.</text>
</comment>
<evidence type="ECO:0000313" key="11">
    <source>
        <dbReference type="Proteomes" id="UP000275137"/>
    </source>
</evidence>
<keyword evidence="11" id="KW-1185">Reference proteome</keyword>
<dbReference type="Pfam" id="PF01966">
    <property type="entry name" value="HD"/>
    <property type="match status" value="1"/>
</dbReference>
<keyword evidence="1 7" id="KW-0808">Transferase</keyword>
<dbReference type="SUPFAM" id="SSF55021">
    <property type="entry name" value="ACT-like"/>
    <property type="match status" value="2"/>
</dbReference>
<dbReference type="InterPro" id="IPR002934">
    <property type="entry name" value="Polymerase_NTP_transf_dom"/>
</dbReference>
<dbReference type="InterPro" id="IPR043519">
    <property type="entry name" value="NT_sf"/>
</dbReference>
<dbReference type="CDD" id="cd04900">
    <property type="entry name" value="ACT_UUR-like_1"/>
    <property type="match status" value="1"/>
</dbReference>
<dbReference type="SUPFAM" id="SSF81593">
    <property type="entry name" value="Nucleotidyltransferase substrate binding subunit/domain"/>
    <property type="match status" value="1"/>
</dbReference>
<protein>
    <recommendedName>
        <fullName evidence="7">Bifunctional uridylyltransferase/uridylyl-removing enzyme</fullName>
        <shortName evidence="7">UTase/UR</shortName>
    </recommendedName>
    <alternativeName>
        <fullName evidence="7">Bifunctional [protein-PII] modification enzyme</fullName>
    </alternativeName>
    <alternativeName>
        <fullName evidence="7">Bifunctional nitrogen sensor protein</fullName>
    </alternativeName>
    <domain>
        <recommendedName>
            <fullName evidence="7">[Protein-PII] uridylyltransferase</fullName>
            <shortName evidence="7">PII uridylyltransferase</shortName>
            <shortName evidence="7">UTase</shortName>
            <ecNumber evidence="7">2.7.7.59</ecNumber>
        </recommendedName>
    </domain>
    <domain>
        <recommendedName>
            <fullName evidence="7">[Protein-PII]-UMP uridylyl-removing enzyme</fullName>
            <shortName evidence="7">UR</shortName>
            <ecNumber evidence="7">3.1.4.-</ecNumber>
        </recommendedName>
    </domain>
</protein>
<comment type="similarity">
    <text evidence="7">Belongs to the GlnD family.</text>
</comment>
<dbReference type="CDD" id="cd05401">
    <property type="entry name" value="NT_GlnE_GlnD_like"/>
    <property type="match status" value="1"/>
</dbReference>
<proteinExistence type="inferred from homology"/>
<dbReference type="AlphaFoldDB" id="A0A3N0UXV8"/>
<keyword evidence="2 7" id="KW-0548">Nucleotidyltransferase</keyword>
<feature type="domain" description="HD" evidence="9">
    <location>
        <begin position="431"/>
        <end position="553"/>
    </location>
</feature>
<evidence type="ECO:0000256" key="4">
    <source>
        <dbReference type="ARBA" id="ARBA00022801"/>
    </source>
</evidence>
<comment type="activity regulation">
    <text evidence="7">Uridylyltransferase (UTase) activity is inhibited by glutamine, while glutamine activates uridylyl-removing (UR) activity.</text>
</comment>
<feature type="region of interest" description="Uridylyltransferase" evidence="7">
    <location>
        <begin position="1"/>
        <end position="313"/>
    </location>
</feature>
<accession>A0A3N0UXV8</accession>
<comment type="caution">
    <text evidence="10">The sequence shown here is derived from an EMBL/GenBank/DDBJ whole genome shotgun (WGS) entry which is preliminary data.</text>
</comment>
<dbReference type="InterPro" id="IPR013546">
    <property type="entry name" value="PII_UdlTrfase/GS_AdlTrfase"/>
</dbReference>
<dbReference type="InterPro" id="IPR002912">
    <property type="entry name" value="ACT_dom"/>
</dbReference>
<dbReference type="RefSeq" id="WP_123238030.1">
    <property type="nucleotide sequence ID" value="NZ_RJVP01000006.1"/>
</dbReference>
<feature type="domain" description="ACT" evidence="8">
    <location>
        <begin position="670"/>
        <end position="751"/>
    </location>
</feature>
<dbReference type="PIRSF" id="PIRSF006288">
    <property type="entry name" value="PII_uridyltransf"/>
    <property type="match status" value="1"/>
</dbReference>
<dbReference type="CDD" id="cd04899">
    <property type="entry name" value="ACT_ACR-UUR-like_2"/>
    <property type="match status" value="1"/>
</dbReference>
<dbReference type="EC" id="2.7.7.59" evidence="7"/>
<dbReference type="EC" id="3.1.4.-" evidence="7"/>
<comment type="catalytic activity">
    <reaction evidence="7">
        <text>[protein-PII]-uridylyl-L-tyrosine + H2O = [protein-PII]-L-tyrosine + UMP + H(+)</text>
        <dbReference type="Rhea" id="RHEA:48600"/>
        <dbReference type="Rhea" id="RHEA-COMP:12147"/>
        <dbReference type="Rhea" id="RHEA-COMP:12148"/>
        <dbReference type="ChEBI" id="CHEBI:15377"/>
        <dbReference type="ChEBI" id="CHEBI:15378"/>
        <dbReference type="ChEBI" id="CHEBI:46858"/>
        <dbReference type="ChEBI" id="CHEBI:57865"/>
        <dbReference type="ChEBI" id="CHEBI:90602"/>
    </reaction>
</comment>
<comment type="cofactor">
    <cofactor evidence="7">
        <name>Mg(2+)</name>
        <dbReference type="ChEBI" id="CHEBI:18420"/>
    </cofactor>
</comment>
<organism evidence="10 11">
    <name type="scientific">Pseudomethylobacillus aquaticus</name>
    <dbReference type="NCBI Taxonomy" id="2676064"/>
    <lineage>
        <taxon>Bacteria</taxon>
        <taxon>Pseudomonadati</taxon>
        <taxon>Pseudomonadota</taxon>
        <taxon>Betaproteobacteria</taxon>
        <taxon>Nitrosomonadales</taxon>
        <taxon>Methylophilaceae</taxon>
        <taxon>Pseudomethylobacillus</taxon>
    </lineage>
</organism>
<dbReference type="SUPFAM" id="SSF81301">
    <property type="entry name" value="Nucleotidyltransferase"/>
    <property type="match status" value="1"/>
</dbReference>
<keyword evidence="5 7" id="KW-0460">Magnesium</keyword>
<dbReference type="SUPFAM" id="SSF109604">
    <property type="entry name" value="HD-domain/PDEase-like"/>
    <property type="match status" value="1"/>
</dbReference>
<dbReference type="SMART" id="SM00471">
    <property type="entry name" value="HDc"/>
    <property type="match status" value="1"/>
</dbReference>
<dbReference type="GO" id="GO:0008773">
    <property type="term" value="F:[protein-PII] uridylyltransferase activity"/>
    <property type="evidence" value="ECO:0007669"/>
    <property type="project" value="UniProtKB-UniRule"/>
</dbReference>
<dbReference type="PANTHER" id="PTHR47320">
    <property type="entry name" value="BIFUNCTIONAL URIDYLYLTRANSFERASE/URIDYLYL-REMOVING ENZYME"/>
    <property type="match status" value="1"/>
</dbReference>
<dbReference type="NCBIfam" id="TIGR01693">
    <property type="entry name" value="UTase_glnD"/>
    <property type="match status" value="1"/>
</dbReference>
<name>A0A3N0UXV8_9PROT</name>